<reference evidence="1" key="1">
    <citation type="submission" date="2019-06" db="EMBL/GenBank/DDBJ databases">
        <authorList>
            <person name="Zheng W."/>
        </authorList>
    </citation>
    <scope>NUCLEOTIDE SEQUENCE</scope>
    <source>
        <strain evidence="1">QDHG01</strain>
    </source>
</reference>
<evidence type="ECO:0000313" key="2">
    <source>
        <dbReference type="Proteomes" id="UP000785679"/>
    </source>
</evidence>
<dbReference type="Proteomes" id="UP000785679">
    <property type="component" value="Unassembled WGS sequence"/>
</dbReference>
<sequence>MLKLLCFRMTLISRRMKIHPQLTLRVKSKAPQRRTKIARGVLNYDDDQESVQLGRIKVPLSNQKAISNQAKVQHHESTILAGFSI</sequence>
<organism evidence="1 2">
    <name type="scientific">Halteria grandinella</name>
    <dbReference type="NCBI Taxonomy" id="5974"/>
    <lineage>
        <taxon>Eukaryota</taxon>
        <taxon>Sar</taxon>
        <taxon>Alveolata</taxon>
        <taxon>Ciliophora</taxon>
        <taxon>Intramacronucleata</taxon>
        <taxon>Spirotrichea</taxon>
        <taxon>Stichotrichia</taxon>
        <taxon>Sporadotrichida</taxon>
        <taxon>Halteriidae</taxon>
        <taxon>Halteria</taxon>
    </lineage>
</organism>
<dbReference type="AlphaFoldDB" id="A0A8J8NSC9"/>
<dbReference type="EMBL" id="RRYP01007109">
    <property type="protein sequence ID" value="TNV80731.1"/>
    <property type="molecule type" value="Genomic_DNA"/>
</dbReference>
<comment type="caution">
    <text evidence="1">The sequence shown here is derived from an EMBL/GenBank/DDBJ whole genome shotgun (WGS) entry which is preliminary data.</text>
</comment>
<keyword evidence="2" id="KW-1185">Reference proteome</keyword>
<proteinExistence type="predicted"/>
<gene>
    <name evidence="1" type="ORF">FGO68_gene272</name>
</gene>
<accession>A0A8J8NSC9</accession>
<evidence type="ECO:0000313" key="1">
    <source>
        <dbReference type="EMBL" id="TNV80731.1"/>
    </source>
</evidence>
<protein>
    <submittedName>
        <fullName evidence="1">Uncharacterized protein</fullName>
    </submittedName>
</protein>
<name>A0A8J8NSC9_HALGN</name>